<reference evidence="2 3" key="1">
    <citation type="submission" date="2021-01" db="EMBL/GenBank/DDBJ databases">
        <title>Whole genome shotgun sequence of Plantactinospora mayteni NBRC 109088.</title>
        <authorList>
            <person name="Komaki H."/>
            <person name="Tamura T."/>
        </authorList>
    </citation>
    <scope>NUCLEOTIDE SEQUENCE [LARGE SCALE GENOMIC DNA]</scope>
    <source>
        <strain evidence="2 3">NBRC 109088</strain>
    </source>
</reference>
<accession>A0ABQ4F248</accession>
<evidence type="ECO:0000256" key="1">
    <source>
        <dbReference type="SAM" id="MobiDB-lite"/>
    </source>
</evidence>
<evidence type="ECO:0000313" key="3">
    <source>
        <dbReference type="Proteomes" id="UP000621500"/>
    </source>
</evidence>
<gene>
    <name evidence="2" type="ORF">Pma05_75520</name>
</gene>
<dbReference type="Proteomes" id="UP000621500">
    <property type="component" value="Unassembled WGS sequence"/>
</dbReference>
<keyword evidence="3" id="KW-1185">Reference proteome</keyword>
<proteinExistence type="predicted"/>
<name>A0ABQ4F248_9ACTN</name>
<dbReference type="EMBL" id="BONX01000063">
    <property type="protein sequence ID" value="GIH00980.1"/>
    <property type="molecule type" value="Genomic_DNA"/>
</dbReference>
<evidence type="ECO:0000313" key="2">
    <source>
        <dbReference type="EMBL" id="GIH00980.1"/>
    </source>
</evidence>
<evidence type="ECO:0008006" key="4">
    <source>
        <dbReference type="Google" id="ProtNLM"/>
    </source>
</evidence>
<feature type="region of interest" description="Disordered" evidence="1">
    <location>
        <begin position="42"/>
        <end position="78"/>
    </location>
</feature>
<sequence>MDPPDRGDCRTGAGYSFPSFVERQGSSAAPAVTAYTVDVSYDDGRSRQPAGVSRSGGHWTVTVRNPASGYASPRATVTDADGNSVRQTVLRAYEIGG</sequence>
<protein>
    <recommendedName>
        <fullName evidence="4">Bacterial Ig domain-containing protein</fullName>
    </recommendedName>
</protein>
<dbReference type="RefSeq" id="WP_203862280.1">
    <property type="nucleotide sequence ID" value="NZ_BAAAZQ010000034.1"/>
</dbReference>
<organism evidence="2 3">
    <name type="scientific">Plantactinospora mayteni</name>
    <dbReference type="NCBI Taxonomy" id="566021"/>
    <lineage>
        <taxon>Bacteria</taxon>
        <taxon>Bacillati</taxon>
        <taxon>Actinomycetota</taxon>
        <taxon>Actinomycetes</taxon>
        <taxon>Micromonosporales</taxon>
        <taxon>Micromonosporaceae</taxon>
        <taxon>Plantactinospora</taxon>
    </lineage>
</organism>
<comment type="caution">
    <text evidence="2">The sequence shown here is derived from an EMBL/GenBank/DDBJ whole genome shotgun (WGS) entry which is preliminary data.</text>
</comment>